<evidence type="ECO:0000256" key="4">
    <source>
        <dbReference type="ARBA" id="ARBA00023163"/>
    </source>
</evidence>
<keyword evidence="4" id="KW-0804">Transcription</keyword>
<dbReference type="InterPro" id="IPR046531">
    <property type="entry name" value="DUF6596"/>
</dbReference>
<feature type="domain" description="RNA polymerase sigma factor 70 region 4 type 2" evidence="5">
    <location>
        <begin position="111"/>
        <end position="155"/>
    </location>
</feature>
<evidence type="ECO:0000256" key="2">
    <source>
        <dbReference type="ARBA" id="ARBA00023015"/>
    </source>
</evidence>
<evidence type="ECO:0000259" key="6">
    <source>
        <dbReference type="Pfam" id="PF20239"/>
    </source>
</evidence>
<name>A0ABW7XG63_9MICO</name>
<evidence type="ECO:0000256" key="1">
    <source>
        <dbReference type="ARBA" id="ARBA00010641"/>
    </source>
</evidence>
<keyword evidence="2" id="KW-0805">Transcription regulation</keyword>
<sequence length="410" mass="43925">MIDPAAFRTAWPQVVRSLAVTTRSLDRGEEYAAEAFARAAAQPGGTIDDLVGWCVQVGRRTWFDALRHRTVFDRLQPQLARPEVADVDVPHAPGDDLDDRLALLFVACDDALAPGAQLVLAMRVVCGLTIRQIAGHLGIAEATAAARLTRAKSALARARGEFAVPDEHAREARLPVVLACVAGLFTVGQREALQPADATQDPARDAYTLAEALAAEYPDDPEVLGLRAVCRLGLARRPGRVRDGVALPLDEVDRMAWDHRLLRAGLDDAAAALAHYSGPDSVSPGRFALEAAISGVHATAPDAAGTDWPRLAQLYDVLLATWPSPATRVARLVVLGRLALRDGGDLAPVEHELEKLVAEGPPYAARDASLALADLARRSGRADDAAGRYRELLDVVPEGPLREFCRQYAG</sequence>
<dbReference type="EMBL" id="JBIRYI010000003">
    <property type="protein sequence ID" value="MFI2486482.1"/>
    <property type="molecule type" value="Genomic_DNA"/>
</dbReference>
<dbReference type="Pfam" id="PF08281">
    <property type="entry name" value="Sigma70_r4_2"/>
    <property type="match status" value="1"/>
</dbReference>
<evidence type="ECO:0000313" key="8">
    <source>
        <dbReference type="Proteomes" id="UP001611580"/>
    </source>
</evidence>
<dbReference type="InterPro" id="IPR036388">
    <property type="entry name" value="WH-like_DNA-bd_sf"/>
</dbReference>
<evidence type="ECO:0000256" key="3">
    <source>
        <dbReference type="ARBA" id="ARBA00023082"/>
    </source>
</evidence>
<dbReference type="PANTHER" id="PTHR47756">
    <property type="entry name" value="BLL6612 PROTEIN-RELATED"/>
    <property type="match status" value="1"/>
</dbReference>
<protein>
    <submittedName>
        <fullName evidence="7">DUF6596 domain-containing protein</fullName>
    </submittedName>
</protein>
<dbReference type="Proteomes" id="UP001611580">
    <property type="component" value="Unassembled WGS sequence"/>
</dbReference>
<dbReference type="InterPro" id="IPR013324">
    <property type="entry name" value="RNA_pol_sigma_r3/r4-like"/>
</dbReference>
<dbReference type="InterPro" id="IPR013249">
    <property type="entry name" value="RNA_pol_sigma70_r4_t2"/>
</dbReference>
<accession>A0ABW7XG63</accession>
<feature type="domain" description="DUF6596" evidence="6">
    <location>
        <begin position="173"/>
        <end position="272"/>
    </location>
</feature>
<organism evidence="7 8">
    <name type="scientific">Promicromonospora kroppenstedtii</name>
    <dbReference type="NCBI Taxonomy" id="440482"/>
    <lineage>
        <taxon>Bacteria</taxon>
        <taxon>Bacillati</taxon>
        <taxon>Actinomycetota</taxon>
        <taxon>Actinomycetes</taxon>
        <taxon>Micrococcales</taxon>
        <taxon>Promicromonosporaceae</taxon>
        <taxon>Promicromonospora</taxon>
    </lineage>
</organism>
<evidence type="ECO:0000313" key="7">
    <source>
        <dbReference type="EMBL" id="MFI2486482.1"/>
    </source>
</evidence>
<keyword evidence="8" id="KW-1185">Reference proteome</keyword>
<dbReference type="RefSeq" id="WP_397402425.1">
    <property type="nucleotide sequence ID" value="NZ_JBIRYI010000003.1"/>
</dbReference>
<evidence type="ECO:0000259" key="5">
    <source>
        <dbReference type="Pfam" id="PF08281"/>
    </source>
</evidence>
<gene>
    <name evidence="7" type="ORF">ACH47X_06200</name>
</gene>
<keyword evidence="3" id="KW-0731">Sigma factor</keyword>
<reference evidence="7 8" key="1">
    <citation type="submission" date="2024-10" db="EMBL/GenBank/DDBJ databases">
        <title>The Natural Products Discovery Center: Release of the First 8490 Sequenced Strains for Exploring Actinobacteria Biosynthetic Diversity.</title>
        <authorList>
            <person name="Kalkreuter E."/>
            <person name="Kautsar S.A."/>
            <person name="Yang D."/>
            <person name="Bader C.D."/>
            <person name="Teijaro C.N."/>
            <person name="Fluegel L."/>
            <person name="Davis C.M."/>
            <person name="Simpson J.R."/>
            <person name="Lauterbach L."/>
            <person name="Steele A.D."/>
            <person name="Gui C."/>
            <person name="Meng S."/>
            <person name="Li G."/>
            <person name="Viehrig K."/>
            <person name="Ye F."/>
            <person name="Su P."/>
            <person name="Kiefer A.F."/>
            <person name="Nichols A."/>
            <person name="Cepeda A.J."/>
            <person name="Yan W."/>
            <person name="Fan B."/>
            <person name="Jiang Y."/>
            <person name="Adhikari A."/>
            <person name="Zheng C.-J."/>
            <person name="Schuster L."/>
            <person name="Cowan T.M."/>
            <person name="Smanski M.J."/>
            <person name="Chevrette M.G."/>
            <person name="De Carvalho L.P.S."/>
            <person name="Shen B."/>
        </authorList>
    </citation>
    <scope>NUCLEOTIDE SEQUENCE [LARGE SCALE GENOMIC DNA]</scope>
    <source>
        <strain evidence="7 8">NPDC019481</strain>
    </source>
</reference>
<dbReference type="Gene3D" id="1.10.10.10">
    <property type="entry name" value="Winged helix-like DNA-binding domain superfamily/Winged helix DNA-binding domain"/>
    <property type="match status" value="1"/>
</dbReference>
<comment type="similarity">
    <text evidence="1">Belongs to the sigma-70 factor family. ECF subfamily.</text>
</comment>
<proteinExistence type="inferred from homology"/>
<dbReference type="Pfam" id="PF20239">
    <property type="entry name" value="DUF6596"/>
    <property type="match status" value="1"/>
</dbReference>
<dbReference type="PANTHER" id="PTHR47756:SF2">
    <property type="entry name" value="BLL6612 PROTEIN"/>
    <property type="match status" value="1"/>
</dbReference>
<comment type="caution">
    <text evidence="7">The sequence shown here is derived from an EMBL/GenBank/DDBJ whole genome shotgun (WGS) entry which is preliminary data.</text>
</comment>
<dbReference type="SUPFAM" id="SSF88659">
    <property type="entry name" value="Sigma3 and sigma4 domains of RNA polymerase sigma factors"/>
    <property type="match status" value="1"/>
</dbReference>